<dbReference type="AlphaFoldDB" id="A0A0C9Z1K9"/>
<organism evidence="1 2">
    <name type="scientific">Pisolithus microcarpus 441</name>
    <dbReference type="NCBI Taxonomy" id="765257"/>
    <lineage>
        <taxon>Eukaryota</taxon>
        <taxon>Fungi</taxon>
        <taxon>Dikarya</taxon>
        <taxon>Basidiomycota</taxon>
        <taxon>Agaricomycotina</taxon>
        <taxon>Agaricomycetes</taxon>
        <taxon>Agaricomycetidae</taxon>
        <taxon>Boletales</taxon>
        <taxon>Sclerodermatineae</taxon>
        <taxon>Pisolithaceae</taxon>
        <taxon>Pisolithus</taxon>
    </lineage>
</organism>
<keyword evidence="2" id="KW-1185">Reference proteome</keyword>
<dbReference type="EMBL" id="KN833970">
    <property type="protein sequence ID" value="KIK13848.1"/>
    <property type="molecule type" value="Genomic_DNA"/>
</dbReference>
<feature type="non-terminal residue" evidence="1">
    <location>
        <position position="1"/>
    </location>
</feature>
<proteinExistence type="predicted"/>
<accession>A0A0C9Z1K9</accession>
<sequence>QHAMRHYHLIHQFGAPDRLCSSITELKHIKAVTHPYQCTNCFQALGMGNSSCKSVRGGRESCRKIPRLIPRGCESGRRW</sequence>
<evidence type="ECO:0000313" key="2">
    <source>
        <dbReference type="Proteomes" id="UP000054018"/>
    </source>
</evidence>
<name>A0A0C9Z1K9_9AGAM</name>
<dbReference type="STRING" id="765257.A0A0C9Z1K9"/>
<dbReference type="HOGENOM" id="CLU_2612592_0_0_1"/>
<reference evidence="2" key="2">
    <citation type="submission" date="2015-01" db="EMBL/GenBank/DDBJ databases">
        <title>Evolutionary Origins and Diversification of the Mycorrhizal Mutualists.</title>
        <authorList>
            <consortium name="DOE Joint Genome Institute"/>
            <consortium name="Mycorrhizal Genomics Consortium"/>
            <person name="Kohler A."/>
            <person name="Kuo A."/>
            <person name="Nagy L.G."/>
            <person name="Floudas D."/>
            <person name="Copeland A."/>
            <person name="Barry K.W."/>
            <person name="Cichocki N."/>
            <person name="Veneault-Fourrey C."/>
            <person name="LaButti K."/>
            <person name="Lindquist E.A."/>
            <person name="Lipzen A."/>
            <person name="Lundell T."/>
            <person name="Morin E."/>
            <person name="Murat C."/>
            <person name="Riley R."/>
            <person name="Ohm R."/>
            <person name="Sun H."/>
            <person name="Tunlid A."/>
            <person name="Henrissat B."/>
            <person name="Grigoriev I.V."/>
            <person name="Hibbett D.S."/>
            <person name="Martin F."/>
        </authorList>
    </citation>
    <scope>NUCLEOTIDE SEQUENCE [LARGE SCALE GENOMIC DNA]</scope>
    <source>
        <strain evidence="2">441</strain>
    </source>
</reference>
<dbReference type="Proteomes" id="UP000054018">
    <property type="component" value="Unassembled WGS sequence"/>
</dbReference>
<protein>
    <submittedName>
        <fullName evidence="1">Uncharacterized protein</fullName>
    </submittedName>
</protein>
<gene>
    <name evidence="1" type="ORF">PISMIDRAFT_118080</name>
</gene>
<evidence type="ECO:0000313" key="1">
    <source>
        <dbReference type="EMBL" id="KIK13848.1"/>
    </source>
</evidence>
<reference evidence="1 2" key="1">
    <citation type="submission" date="2014-04" db="EMBL/GenBank/DDBJ databases">
        <authorList>
            <consortium name="DOE Joint Genome Institute"/>
            <person name="Kuo A."/>
            <person name="Kohler A."/>
            <person name="Costa M.D."/>
            <person name="Nagy L.G."/>
            <person name="Floudas D."/>
            <person name="Copeland A."/>
            <person name="Barry K.W."/>
            <person name="Cichocki N."/>
            <person name="Veneault-Fourrey C."/>
            <person name="LaButti K."/>
            <person name="Lindquist E.A."/>
            <person name="Lipzen A."/>
            <person name="Lundell T."/>
            <person name="Morin E."/>
            <person name="Murat C."/>
            <person name="Sun H."/>
            <person name="Tunlid A."/>
            <person name="Henrissat B."/>
            <person name="Grigoriev I.V."/>
            <person name="Hibbett D.S."/>
            <person name="Martin F."/>
            <person name="Nordberg H.P."/>
            <person name="Cantor M.N."/>
            <person name="Hua S.X."/>
        </authorList>
    </citation>
    <scope>NUCLEOTIDE SEQUENCE [LARGE SCALE GENOMIC DNA]</scope>
    <source>
        <strain evidence="1 2">441</strain>
    </source>
</reference>